<dbReference type="SUPFAM" id="SSF56672">
    <property type="entry name" value="DNA/RNA polymerases"/>
    <property type="match status" value="1"/>
</dbReference>
<evidence type="ECO:0000313" key="2">
    <source>
        <dbReference type="EMBL" id="CDR98913.1"/>
    </source>
</evidence>
<keyword evidence="1" id="KW-0812">Transmembrane</keyword>
<dbReference type="EMBL" id="CCFA01000509">
    <property type="protein sequence ID" value="CDR98913.1"/>
    <property type="molecule type" value="Genomic_DNA"/>
</dbReference>
<dbReference type="AlphaFoldDB" id="A0A0F7RUD7"/>
<reference evidence="3" key="1">
    <citation type="submission" date="2014-06" db="EMBL/GenBank/DDBJ databases">
        <authorList>
            <person name="Berkman P.J."/>
        </authorList>
    </citation>
    <scope>NUCLEOTIDE SEQUENCE [LARGE SCALE GENOMIC DNA]</scope>
</reference>
<dbReference type="PANTHER" id="PTHR33050">
    <property type="entry name" value="REVERSE TRANSCRIPTASE DOMAIN-CONTAINING PROTEIN"/>
    <property type="match status" value="1"/>
</dbReference>
<dbReference type="STRING" id="49012.A0A0F7RUD7"/>
<evidence type="ECO:0000256" key="1">
    <source>
        <dbReference type="SAM" id="Phobius"/>
    </source>
</evidence>
<feature type="transmembrane region" description="Helical" evidence="1">
    <location>
        <begin position="287"/>
        <end position="308"/>
    </location>
</feature>
<feature type="transmembrane region" description="Helical" evidence="1">
    <location>
        <begin position="328"/>
        <end position="348"/>
    </location>
</feature>
<dbReference type="InterPro" id="IPR043502">
    <property type="entry name" value="DNA/RNA_pol_sf"/>
</dbReference>
<dbReference type="InterPro" id="IPR052055">
    <property type="entry name" value="Hepadnavirus_pol/RT"/>
</dbReference>
<gene>
    <name evidence="2" type="primary">SSCI09780.1</name>
</gene>
<evidence type="ECO:0000313" key="3">
    <source>
        <dbReference type="Proteomes" id="UP000242770"/>
    </source>
</evidence>
<accession>A0A0F7RUD7</accession>
<proteinExistence type="predicted"/>
<dbReference type="PANTHER" id="PTHR33050:SF7">
    <property type="entry name" value="RIBONUCLEASE H"/>
    <property type="match status" value="1"/>
</dbReference>
<name>A0A0F7RUD7_9BASI</name>
<feature type="non-terminal residue" evidence="2">
    <location>
        <position position="361"/>
    </location>
</feature>
<keyword evidence="3" id="KW-1185">Reference proteome</keyword>
<dbReference type="Proteomes" id="UP000242770">
    <property type="component" value="Unassembled WGS sequence"/>
</dbReference>
<protein>
    <recommendedName>
        <fullName evidence="4">Reverse transcriptase domain-containing protein</fullName>
    </recommendedName>
</protein>
<evidence type="ECO:0008006" key="4">
    <source>
        <dbReference type="Google" id="ProtNLM"/>
    </source>
</evidence>
<keyword evidence="1" id="KW-1133">Transmembrane helix</keyword>
<keyword evidence="1" id="KW-0472">Membrane</keyword>
<organism evidence="2 3">
    <name type="scientific">Sporisorium scitamineum</name>
    <dbReference type="NCBI Taxonomy" id="49012"/>
    <lineage>
        <taxon>Eukaryota</taxon>
        <taxon>Fungi</taxon>
        <taxon>Dikarya</taxon>
        <taxon>Basidiomycota</taxon>
        <taxon>Ustilaginomycotina</taxon>
        <taxon>Ustilaginomycetes</taxon>
        <taxon>Ustilaginales</taxon>
        <taxon>Ustilaginaceae</taxon>
        <taxon>Sporisorium</taxon>
    </lineage>
</organism>
<sequence>MQTQAQLSITSPNTLSLWQTQAQPSITPLSTSSPQQTQAWLLASVLAALDIPSADWCLSFLLALHQHTPPAQPNTHLATDVYDTSSTPAQFGSMQAQLHAWLCLLQDYPDVCYCDQMAGMIHHGCLLGYKGPLHNTNCLVTNLPISKDSHEHLCHKITAHLAEGHLMFVGPADVLVESPIGVVPKLCSTKLCTIHHLSYPRCPTTSTPPSVNSGINLSFVHIQYELIGQLVEFVRANPNCHLWKGNLEDAFCHVVTAVSDATLLGFQYEGICYCENALTFGGRSSPFLFNLVAEFLHWVVAACLPPSWPVNHYLDDTFGTVPAEKASTLVFFPIWVLTLASAALGLHLSAKKTFTNLTHLE</sequence>